<keyword evidence="7" id="KW-0862">Zinc</keyword>
<dbReference type="CDD" id="cd01435">
    <property type="entry name" value="RNAP_I_RPA1_N"/>
    <property type="match status" value="1"/>
</dbReference>
<dbReference type="GO" id="GO:0006351">
    <property type="term" value="P:DNA-templated transcription"/>
    <property type="evidence" value="ECO:0007669"/>
    <property type="project" value="InterPro"/>
</dbReference>
<comment type="caution">
    <text evidence="15">The sequence shown here is derived from an EMBL/GenBank/DDBJ whole genome shotgun (WGS) entry which is preliminary data.</text>
</comment>
<keyword evidence="5 12" id="KW-0548">Nucleotidyltransferase</keyword>
<comment type="function">
    <text evidence="12">DNA-dependent RNA polymerase catalyzes the transcription of DNA into RNA using the four ribonucleoside triphosphates as substrates.</text>
</comment>
<keyword evidence="16" id="KW-1185">Reference proteome</keyword>
<dbReference type="FunFam" id="3.30.1490.180:FF:000003">
    <property type="entry name" value="DNA-directed RNA polymerase subunit"/>
    <property type="match status" value="1"/>
</dbReference>
<name>A0AAD5UKV4_9FUNG</name>
<keyword evidence="3 12" id="KW-0240">DNA-directed RNA polymerase</keyword>
<sequence length="1582" mass="177215">MNISNPVSSSIQKVSFSFYETQDIKNFSVKAITNPQIFDTLNHPTTGGLYDPCLGPHSKDTLCGTCQLDHKSCPGHFGHVDLTVPVYNPINFRLMYKLLQSTCHYCHHFRVSDLVTTLYAGKLRLIHAGLLVEASEMDSLIDVKPRKKNDDEEEEEDDQEDIAEGPKERILKQIDEYVTKALKNVDQKFIKTTLITQTLRKVERQYLSVISAQSCQNCHGYSPKFRTEGNVKIFEKPLNPKQKATMNARGLTRAKLFADAPTIDEKNLPDTDVYITPLTVKAHLELLWKKEQHVLDLLYGSNKKGVRTSSPNIFFLEVVAVTPSKFRPVSVVGDQMFEHPQNIYLSDIIKANIQIQDISQMEKSWSETNMDEDPKLKALKADDFLKRKVDGWIKLQESVNFLIDSDKAPAPPGKVAPPGVRQLLEKKEGLFRKHMMGKRVNYAARSVISPDPYIETNEIGIPPVFAKKLTYPEPVTPHNVKEMRTCVINGPEIWPGATHVQNEDGTLTSLGAFDQAGRTALANQLLTPSLQTGHAGTSHQFKNTNKKVYRHLRNGDFLLLNRQPTLHKPSIMAHTARVLPGERTIRMHYANCNTYNADFDGDEMNAHFPQNEIARAEAMIIARTDQQYLVPTDGGVLRGLIQDHVDAGVDMCSRDSFFKREEYIQLVYAGLRESNSAASIGNGNIETPIVFGVNGRLILQPPTILKPVPRWTGKQIISTILDNITPQDRSRLNLISKSRIPAKQWGPTAPEEQKVIIMDGDLLTGILDKSQFGASGNGLVHAVYEVYGPPYAGKLLSILGRLFTAYLQSVGFSCRMDDLLLTPEGDKKRRALIDSAQKIGYEASSEYVKQKNAKHIKLGLELVLRDSEKMAGLDSAMKTRTNKVTSEIISSCVPDMLYKPFPRNNMQVMTVSGAKGSSVNVSQISCLLGQQELEGKRVPTMVSGKTLPSFTAFDTSARSGGYITGRFLTGIKPQEYYFHCMAGREGLIDTAVKTSRSGYLQRCLIKHLEGIRVHYDQTVRDLDGSILQFHYGEDSLDVCKQTTLKKFDFNALNYHALISRYNPENIADKVEEDKVRKFIKKHKKKGIEHDPILSLFNPSKFIGAVSESFKGKLDEYVKKNPSKLIDDSTTDRQTWSCPLIEPDRFKMLMNLKYMHSLVEPGESVGLLAAQSIGEPSTQMTLNTFHFAGFGAKNVTLGIPRLREIIMTASSSIKTPLMRLPLKDNVSETKANELCEEISRLVLSQVMQNVTVTETLVPKSYSQPRSKLLKIKLEFWHQKHYKQQYNITVSKLAEILEKSFIPALERAISRDLKGRLRKDVNDIENVGVGVAEKSISSKNNDEDEQAGNKAVEEQSDSGEDTDDENDGDVASSKGKAKRKQQSTYEEDEEDQEKSDDDEEMVNNTQDEQEDRIVDSSKYVSGFKFDKSTGQTCEISVKVNLGTEGCNLRGMWEYSDFIDINKVYTNDISAVLRTYGVEAARSAITQEIASVFGVYGIDVDPRHLSLIGDYMTFEGGYKPFNRMGMDSNTSPFTQMSYERTTHFLNTATLTGDFDPLDSPSARIAMGKVVKGGTGSFDVLQPLIQ</sequence>
<evidence type="ECO:0000256" key="7">
    <source>
        <dbReference type="ARBA" id="ARBA00022833"/>
    </source>
</evidence>
<dbReference type="InterPro" id="IPR007081">
    <property type="entry name" value="RNA_pol_Rpb1_5"/>
</dbReference>
<dbReference type="PANTHER" id="PTHR19376:SF11">
    <property type="entry name" value="DNA-DIRECTED RNA POLYMERASE I SUBUNIT RPA1"/>
    <property type="match status" value="1"/>
</dbReference>
<comment type="similarity">
    <text evidence="2 12">Belongs to the RNA polymerase beta' chain family.</text>
</comment>
<evidence type="ECO:0000259" key="14">
    <source>
        <dbReference type="SMART" id="SM00663"/>
    </source>
</evidence>
<keyword evidence="8" id="KW-0460">Magnesium</keyword>
<dbReference type="Pfam" id="PF04997">
    <property type="entry name" value="RNA_pol_Rpb1_1"/>
    <property type="match status" value="1"/>
</dbReference>
<keyword evidence="4 12" id="KW-0808">Transferase</keyword>
<evidence type="ECO:0000256" key="3">
    <source>
        <dbReference type="ARBA" id="ARBA00022478"/>
    </source>
</evidence>
<evidence type="ECO:0000313" key="15">
    <source>
        <dbReference type="EMBL" id="KAJ3258677.1"/>
    </source>
</evidence>
<dbReference type="CDD" id="cd02735">
    <property type="entry name" value="RNAP_I_Rpa1_C"/>
    <property type="match status" value="1"/>
</dbReference>
<dbReference type="Proteomes" id="UP001210925">
    <property type="component" value="Unassembled WGS sequence"/>
</dbReference>
<dbReference type="GO" id="GO:0005736">
    <property type="term" value="C:RNA polymerase I complex"/>
    <property type="evidence" value="ECO:0007669"/>
    <property type="project" value="TreeGrafter"/>
</dbReference>
<dbReference type="Pfam" id="PF04983">
    <property type="entry name" value="RNA_pol_Rpb1_3"/>
    <property type="match status" value="1"/>
</dbReference>
<dbReference type="GO" id="GO:0003899">
    <property type="term" value="F:DNA-directed RNA polymerase activity"/>
    <property type="evidence" value="ECO:0007669"/>
    <property type="project" value="UniProtKB-EC"/>
</dbReference>
<protein>
    <recommendedName>
        <fullName evidence="12">DNA-directed RNA polymerase subunit</fullName>
        <ecNumber evidence="12">2.7.7.6</ecNumber>
    </recommendedName>
</protein>
<feature type="region of interest" description="Disordered" evidence="13">
    <location>
        <begin position="143"/>
        <end position="165"/>
    </location>
</feature>
<evidence type="ECO:0000256" key="2">
    <source>
        <dbReference type="ARBA" id="ARBA00006460"/>
    </source>
</evidence>
<feature type="domain" description="RNA polymerase N-terminal" evidence="14">
    <location>
        <begin position="312"/>
        <end position="652"/>
    </location>
</feature>
<keyword evidence="9 12" id="KW-0804">Transcription</keyword>
<dbReference type="Gene3D" id="1.10.132.30">
    <property type="match status" value="1"/>
</dbReference>
<evidence type="ECO:0000256" key="11">
    <source>
        <dbReference type="ARBA" id="ARBA00048552"/>
    </source>
</evidence>
<keyword evidence="10" id="KW-0539">Nucleus</keyword>
<evidence type="ECO:0000256" key="1">
    <source>
        <dbReference type="ARBA" id="ARBA00004123"/>
    </source>
</evidence>
<evidence type="ECO:0000256" key="12">
    <source>
        <dbReference type="RuleBase" id="RU004279"/>
    </source>
</evidence>
<evidence type="ECO:0000256" key="4">
    <source>
        <dbReference type="ARBA" id="ARBA00022679"/>
    </source>
</evidence>
<dbReference type="GO" id="GO:0003677">
    <property type="term" value="F:DNA binding"/>
    <property type="evidence" value="ECO:0007669"/>
    <property type="project" value="InterPro"/>
</dbReference>
<evidence type="ECO:0000256" key="8">
    <source>
        <dbReference type="ARBA" id="ARBA00022842"/>
    </source>
</evidence>
<comment type="subcellular location">
    <subcellularLocation>
        <location evidence="1">Nucleus</location>
    </subcellularLocation>
</comment>
<dbReference type="Pfam" id="PF00623">
    <property type="entry name" value="RNA_pol_Rpb1_2"/>
    <property type="match status" value="1"/>
</dbReference>
<accession>A0AAD5UKV4</accession>
<dbReference type="Gene3D" id="2.40.40.20">
    <property type="match status" value="1"/>
</dbReference>
<dbReference type="SMART" id="SM00663">
    <property type="entry name" value="RPOLA_N"/>
    <property type="match status" value="1"/>
</dbReference>
<dbReference type="Pfam" id="PF05000">
    <property type="entry name" value="RNA_pol_Rpb1_4"/>
    <property type="match status" value="1"/>
</dbReference>
<dbReference type="Gene3D" id="6.10.250.2940">
    <property type="match status" value="1"/>
</dbReference>
<dbReference type="EC" id="2.7.7.6" evidence="12"/>
<dbReference type="Gene3D" id="3.30.1490.180">
    <property type="entry name" value="RNA polymerase ii"/>
    <property type="match status" value="1"/>
</dbReference>
<keyword evidence="6" id="KW-0479">Metal-binding</keyword>
<evidence type="ECO:0000313" key="16">
    <source>
        <dbReference type="Proteomes" id="UP001210925"/>
    </source>
</evidence>
<proteinExistence type="inferred from homology"/>
<evidence type="ECO:0000256" key="9">
    <source>
        <dbReference type="ARBA" id="ARBA00023163"/>
    </source>
</evidence>
<dbReference type="InterPro" id="IPR044893">
    <property type="entry name" value="RNA_pol_Rpb1_clamp_domain"/>
</dbReference>
<feature type="compositionally biased region" description="Acidic residues" evidence="13">
    <location>
        <begin position="1383"/>
        <end position="1399"/>
    </location>
</feature>
<dbReference type="InterPro" id="IPR015699">
    <property type="entry name" value="DNA-dir_RNA_pol1_lsu_N"/>
</dbReference>
<dbReference type="Gene3D" id="1.10.150.390">
    <property type="match status" value="1"/>
</dbReference>
<dbReference type="InterPro" id="IPR006592">
    <property type="entry name" value="RNA_pol_N"/>
</dbReference>
<dbReference type="FunFam" id="4.10.860.120:FF:000006">
    <property type="entry name" value="DNA-directed RNA polymerase subunit"/>
    <property type="match status" value="1"/>
</dbReference>
<feature type="compositionally biased region" description="Acidic residues" evidence="13">
    <location>
        <begin position="1352"/>
        <end position="1366"/>
    </location>
</feature>
<dbReference type="InterPro" id="IPR007066">
    <property type="entry name" value="RNA_pol_Rpb1_3"/>
</dbReference>
<gene>
    <name evidence="15" type="ORF">HK103_003466</name>
</gene>
<dbReference type="Gene3D" id="1.10.274.100">
    <property type="entry name" value="RNA polymerase Rpb1, domain 3"/>
    <property type="match status" value="1"/>
</dbReference>
<evidence type="ECO:0000256" key="5">
    <source>
        <dbReference type="ARBA" id="ARBA00022695"/>
    </source>
</evidence>
<organism evidence="15 16">
    <name type="scientific">Boothiomyces macroporosus</name>
    <dbReference type="NCBI Taxonomy" id="261099"/>
    <lineage>
        <taxon>Eukaryota</taxon>
        <taxon>Fungi</taxon>
        <taxon>Fungi incertae sedis</taxon>
        <taxon>Chytridiomycota</taxon>
        <taxon>Chytridiomycota incertae sedis</taxon>
        <taxon>Chytridiomycetes</taxon>
        <taxon>Rhizophydiales</taxon>
        <taxon>Terramycetaceae</taxon>
        <taxon>Boothiomyces</taxon>
    </lineage>
</organism>
<comment type="catalytic activity">
    <reaction evidence="11 12">
        <text>RNA(n) + a ribonucleoside 5'-triphosphate = RNA(n+1) + diphosphate</text>
        <dbReference type="Rhea" id="RHEA:21248"/>
        <dbReference type="Rhea" id="RHEA-COMP:14527"/>
        <dbReference type="Rhea" id="RHEA-COMP:17342"/>
        <dbReference type="ChEBI" id="CHEBI:33019"/>
        <dbReference type="ChEBI" id="CHEBI:61557"/>
        <dbReference type="ChEBI" id="CHEBI:140395"/>
        <dbReference type="EC" id="2.7.7.6"/>
    </reaction>
</comment>
<dbReference type="InterPro" id="IPR038120">
    <property type="entry name" value="Rpb1_funnel_sf"/>
</dbReference>
<evidence type="ECO:0000256" key="13">
    <source>
        <dbReference type="SAM" id="MobiDB-lite"/>
    </source>
</evidence>
<dbReference type="Gene3D" id="4.10.860.120">
    <property type="entry name" value="RNA polymerase II, clamp domain"/>
    <property type="match status" value="1"/>
</dbReference>
<dbReference type="FunFam" id="2.40.40.20:FF:000019">
    <property type="entry name" value="DNA-directed RNA polymerase II subunit RPB1"/>
    <property type="match status" value="1"/>
</dbReference>
<dbReference type="Gene3D" id="1.10.357.120">
    <property type="match status" value="1"/>
</dbReference>
<dbReference type="InterPro" id="IPR007080">
    <property type="entry name" value="RNA_pol_Rpb1_1"/>
</dbReference>
<dbReference type="SUPFAM" id="SSF64484">
    <property type="entry name" value="beta and beta-prime subunits of DNA dependent RNA-polymerase"/>
    <property type="match status" value="1"/>
</dbReference>
<evidence type="ECO:0000256" key="10">
    <source>
        <dbReference type="ARBA" id="ARBA00023242"/>
    </source>
</evidence>
<feature type="region of interest" description="Disordered" evidence="13">
    <location>
        <begin position="1333"/>
        <end position="1411"/>
    </location>
</feature>
<feature type="compositionally biased region" description="Acidic residues" evidence="13">
    <location>
        <begin position="151"/>
        <end position="163"/>
    </location>
</feature>
<reference evidence="15" key="1">
    <citation type="submission" date="2020-05" db="EMBL/GenBank/DDBJ databases">
        <title>Phylogenomic resolution of chytrid fungi.</title>
        <authorList>
            <person name="Stajich J.E."/>
            <person name="Amses K."/>
            <person name="Simmons R."/>
            <person name="Seto K."/>
            <person name="Myers J."/>
            <person name="Bonds A."/>
            <person name="Quandt C.A."/>
            <person name="Barry K."/>
            <person name="Liu P."/>
            <person name="Grigoriev I."/>
            <person name="Longcore J.E."/>
            <person name="James T.Y."/>
        </authorList>
    </citation>
    <scope>NUCLEOTIDE SEQUENCE</scope>
    <source>
        <strain evidence="15">PLAUS21</strain>
    </source>
</reference>
<dbReference type="InterPro" id="IPR047107">
    <property type="entry name" value="DNA-dir_RNA_pol1_lsu_C"/>
</dbReference>
<dbReference type="Pfam" id="PF04998">
    <property type="entry name" value="RNA_pol_Rpb1_5"/>
    <property type="match status" value="1"/>
</dbReference>
<dbReference type="InterPro" id="IPR042102">
    <property type="entry name" value="RNA_pol_Rpb1_3_sf"/>
</dbReference>
<dbReference type="InterPro" id="IPR007083">
    <property type="entry name" value="RNA_pol_Rpb1_4"/>
</dbReference>
<dbReference type="EMBL" id="JADGKB010000025">
    <property type="protein sequence ID" value="KAJ3258677.1"/>
    <property type="molecule type" value="Genomic_DNA"/>
</dbReference>
<dbReference type="GO" id="GO:0046872">
    <property type="term" value="F:metal ion binding"/>
    <property type="evidence" value="ECO:0007669"/>
    <property type="project" value="UniProtKB-KW"/>
</dbReference>
<dbReference type="InterPro" id="IPR000722">
    <property type="entry name" value="RNA_pol_asu"/>
</dbReference>
<evidence type="ECO:0000256" key="6">
    <source>
        <dbReference type="ARBA" id="ARBA00022723"/>
    </source>
</evidence>
<dbReference type="Gene3D" id="3.30.70.2850">
    <property type="match status" value="1"/>
</dbReference>
<dbReference type="InterPro" id="IPR045867">
    <property type="entry name" value="DNA-dir_RpoC_beta_prime"/>
</dbReference>
<dbReference type="PANTHER" id="PTHR19376">
    <property type="entry name" value="DNA-DIRECTED RNA POLYMERASE"/>
    <property type="match status" value="1"/>
</dbReference>